<accession>A0AAV0KFA2</accession>
<evidence type="ECO:0000313" key="1">
    <source>
        <dbReference type="EMBL" id="CAI0420758.1"/>
    </source>
</evidence>
<evidence type="ECO:0000313" key="2">
    <source>
        <dbReference type="Proteomes" id="UP001154282"/>
    </source>
</evidence>
<sequence length="22" mass="2866">MSYRFLHHQRRQSSMLERMRCL</sequence>
<name>A0AAV0KFA2_9ROSI</name>
<comment type="caution">
    <text evidence="1">The sequence shown here is derived from an EMBL/GenBank/DDBJ whole genome shotgun (WGS) entry which is preliminary data.</text>
</comment>
<keyword evidence="2" id="KW-1185">Reference proteome</keyword>
<dbReference type="EMBL" id="CAMGYJ010000005">
    <property type="protein sequence ID" value="CAI0420758.1"/>
    <property type="molecule type" value="Genomic_DNA"/>
</dbReference>
<protein>
    <submittedName>
        <fullName evidence="1">Uncharacterized protein</fullName>
    </submittedName>
</protein>
<proteinExistence type="predicted"/>
<organism evidence="1 2">
    <name type="scientific">Linum tenue</name>
    <dbReference type="NCBI Taxonomy" id="586396"/>
    <lineage>
        <taxon>Eukaryota</taxon>
        <taxon>Viridiplantae</taxon>
        <taxon>Streptophyta</taxon>
        <taxon>Embryophyta</taxon>
        <taxon>Tracheophyta</taxon>
        <taxon>Spermatophyta</taxon>
        <taxon>Magnoliopsida</taxon>
        <taxon>eudicotyledons</taxon>
        <taxon>Gunneridae</taxon>
        <taxon>Pentapetalae</taxon>
        <taxon>rosids</taxon>
        <taxon>fabids</taxon>
        <taxon>Malpighiales</taxon>
        <taxon>Linaceae</taxon>
        <taxon>Linum</taxon>
    </lineage>
</organism>
<dbReference type="AlphaFoldDB" id="A0AAV0KFA2"/>
<dbReference type="Proteomes" id="UP001154282">
    <property type="component" value="Unassembled WGS sequence"/>
</dbReference>
<gene>
    <name evidence="1" type="ORF">LITE_LOCUS18477</name>
</gene>
<reference evidence="1" key="1">
    <citation type="submission" date="2022-08" db="EMBL/GenBank/DDBJ databases">
        <authorList>
            <person name="Gutierrez-Valencia J."/>
        </authorList>
    </citation>
    <scope>NUCLEOTIDE SEQUENCE</scope>
</reference>